<dbReference type="InterPro" id="IPR014710">
    <property type="entry name" value="RmlC-like_jellyroll"/>
</dbReference>
<evidence type="ECO:0000313" key="2">
    <source>
        <dbReference type="EMBL" id="MBO1361264.1"/>
    </source>
</evidence>
<accession>A0ABS3LZD0</accession>
<dbReference type="InterPro" id="IPR039935">
    <property type="entry name" value="YML079W-like"/>
</dbReference>
<comment type="caution">
    <text evidence="2">The sequence shown here is derived from an EMBL/GenBank/DDBJ whole genome shotgun (WGS) entry which is preliminary data.</text>
</comment>
<evidence type="ECO:0000259" key="1">
    <source>
        <dbReference type="Pfam" id="PF06172"/>
    </source>
</evidence>
<dbReference type="Proteomes" id="UP000664771">
    <property type="component" value="Unassembled WGS sequence"/>
</dbReference>
<feature type="domain" description="DUF985" evidence="1">
    <location>
        <begin position="2"/>
        <end position="130"/>
    </location>
</feature>
<gene>
    <name evidence="2" type="ORF">J2D73_15865</name>
</gene>
<dbReference type="SUPFAM" id="SSF51182">
    <property type="entry name" value="RmlC-like cupins"/>
    <property type="match status" value="1"/>
</dbReference>
<dbReference type="InterPro" id="IPR009327">
    <property type="entry name" value="Cupin_DUF985"/>
</dbReference>
<name>A0ABS3LZD0_9PROT</name>
<evidence type="ECO:0000313" key="3">
    <source>
        <dbReference type="Proteomes" id="UP000664771"/>
    </source>
</evidence>
<dbReference type="PANTHER" id="PTHR33387:SF3">
    <property type="entry name" value="DUF985 DOMAIN-CONTAINING PROTEIN"/>
    <property type="match status" value="1"/>
</dbReference>
<dbReference type="PANTHER" id="PTHR33387">
    <property type="entry name" value="RMLC-LIKE JELLY ROLL FOLD PROTEIN"/>
    <property type="match status" value="1"/>
</dbReference>
<protein>
    <submittedName>
        <fullName evidence="2">Cupin domain-containing protein</fullName>
    </submittedName>
</protein>
<proteinExistence type="predicted"/>
<dbReference type="EMBL" id="JAFVMF010000019">
    <property type="protein sequence ID" value="MBO1361264.1"/>
    <property type="molecule type" value="Genomic_DNA"/>
</dbReference>
<dbReference type="CDD" id="cd06121">
    <property type="entry name" value="cupin_YML079wp"/>
    <property type="match status" value="1"/>
</dbReference>
<organism evidence="2 3">
    <name type="scientific">Acetobacter sacchari</name>
    <dbReference type="NCBI Taxonomy" id="2661687"/>
    <lineage>
        <taxon>Bacteria</taxon>
        <taxon>Pseudomonadati</taxon>
        <taxon>Pseudomonadota</taxon>
        <taxon>Alphaproteobacteria</taxon>
        <taxon>Acetobacterales</taxon>
        <taxon>Acetobacteraceae</taxon>
        <taxon>Acetobacter</taxon>
    </lineage>
</organism>
<sequence length="155" mass="17024">MSPIPAEGGWYVQTWLSPDIITGSALPARYSGRAHPAGTAIEVIETTRGFSALHKLPTDEIWHFYGGMPLEFLLLFPDGSIKRPLLDSAHPTLTAPGGVWQGSRPQGDGPAWSFAGTTMAPGFIPDDFEIGSRRHLERLYPAARNEINRLTRTDR</sequence>
<keyword evidence="3" id="KW-1185">Reference proteome</keyword>
<dbReference type="Pfam" id="PF06172">
    <property type="entry name" value="Cupin_5"/>
    <property type="match status" value="1"/>
</dbReference>
<reference evidence="2 3" key="1">
    <citation type="submission" date="2021-03" db="EMBL/GenBank/DDBJ databases">
        <title>The complete genome sequence of Acetobacter sacchari TBRC 11175.</title>
        <authorList>
            <person name="Charoenyingcharoen P."/>
            <person name="Yukphan P."/>
        </authorList>
    </citation>
    <scope>NUCLEOTIDE SEQUENCE [LARGE SCALE GENOMIC DNA]</scope>
    <source>
        <strain evidence="2 3">TBRC 11175</strain>
    </source>
</reference>
<dbReference type="InterPro" id="IPR011051">
    <property type="entry name" value="RmlC_Cupin_sf"/>
</dbReference>
<dbReference type="Gene3D" id="2.60.120.10">
    <property type="entry name" value="Jelly Rolls"/>
    <property type="match status" value="1"/>
</dbReference>